<dbReference type="Proteomes" id="UP000290289">
    <property type="component" value="Chromosome 4"/>
</dbReference>
<dbReference type="AlphaFoldDB" id="A0A498K5C1"/>
<feature type="region of interest" description="Disordered" evidence="1">
    <location>
        <begin position="1"/>
        <end position="124"/>
    </location>
</feature>
<feature type="compositionally biased region" description="Low complexity" evidence="1">
    <location>
        <begin position="14"/>
        <end position="59"/>
    </location>
</feature>
<dbReference type="EMBL" id="RDQH01000330">
    <property type="protein sequence ID" value="RXI00522.1"/>
    <property type="molecule type" value="Genomic_DNA"/>
</dbReference>
<sequence>MSHLITRRRSVTNAPSALSASTAPAESAPLIGEPTPLAEPAATASQVPVSSTSSVSVEEVSARRPHRRRREPEPSDHTSSASRVEGEASQPGRGGEDLCREGARTCTSHTDGWPPNLATSTSSCSTFDLRPILPCRYPVA</sequence>
<evidence type="ECO:0000313" key="2">
    <source>
        <dbReference type="EMBL" id="RXI00522.1"/>
    </source>
</evidence>
<organism evidence="2 3">
    <name type="scientific">Malus domestica</name>
    <name type="common">Apple</name>
    <name type="synonym">Pyrus malus</name>
    <dbReference type="NCBI Taxonomy" id="3750"/>
    <lineage>
        <taxon>Eukaryota</taxon>
        <taxon>Viridiplantae</taxon>
        <taxon>Streptophyta</taxon>
        <taxon>Embryophyta</taxon>
        <taxon>Tracheophyta</taxon>
        <taxon>Spermatophyta</taxon>
        <taxon>Magnoliopsida</taxon>
        <taxon>eudicotyledons</taxon>
        <taxon>Gunneridae</taxon>
        <taxon>Pentapetalae</taxon>
        <taxon>rosids</taxon>
        <taxon>fabids</taxon>
        <taxon>Rosales</taxon>
        <taxon>Rosaceae</taxon>
        <taxon>Amygdaloideae</taxon>
        <taxon>Maleae</taxon>
        <taxon>Malus</taxon>
    </lineage>
</organism>
<comment type="caution">
    <text evidence="2">The sequence shown here is derived from an EMBL/GenBank/DDBJ whole genome shotgun (WGS) entry which is preliminary data.</text>
</comment>
<name>A0A498K5C1_MALDO</name>
<feature type="compositionally biased region" description="Basic residues" evidence="1">
    <location>
        <begin position="1"/>
        <end position="10"/>
    </location>
</feature>
<proteinExistence type="predicted"/>
<gene>
    <name evidence="2" type="ORF">DVH24_000756</name>
</gene>
<evidence type="ECO:0000313" key="3">
    <source>
        <dbReference type="Proteomes" id="UP000290289"/>
    </source>
</evidence>
<protein>
    <submittedName>
        <fullName evidence="2">Uncharacterized protein</fullName>
    </submittedName>
</protein>
<reference evidence="2 3" key="1">
    <citation type="submission" date="2018-10" db="EMBL/GenBank/DDBJ databases">
        <title>A high-quality apple genome assembly.</title>
        <authorList>
            <person name="Hu J."/>
        </authorList>
    </citation>
    <scope>NUCLEOTIDE SEQUENCE [LARGE SCALE GENOMIC DNA]</scope>
    <source>
        <strain evidence="3">cv. HFTH1</strain>
        <tissue evidence="2">Young leaf</tissue>
    </source>
</reference>
<accession>A0A498K5C1</accession>
<feature type="compositionally biased region" description="Basic and acidic residues" evidence="1">
    <location>
        <begin position="94"/>
        <end position="103"/>
    </location>
</feature>
<evidence type="ECO:0000256" key="1">
    <source>
        <dbReference type="SAM" id="MobiDB-lite"/>
    </source>
</evidence>
<keyword evidence="3" id="KW-1185">Reference proteome</keyword>